<evidence type="ECO:0000259" key="11">
    <source>
        <dbReference type="Pfam" id="PF00999"/>
    </source>
</evidence>
<dbReference type="Gene3D" id="6.10.140.1330">
    <property type="match status" value="1"/>
</dbReference>
<evidence type="ECO:0000256" key="8">
    <source>
        <dbReference type="ARBA" id="ARBA00023136"/>
    </source>
</evidence>
<evidence type="ECO:0000313" key="12">
    <source>
        <dbReference type="EMBL" id="GAA3981629.1"/>
    </source>
</evidence>
<evidence type="ECO:0000256" key="10">
    <source>
        <dbReference type="RuleBase" id="RU366002"/>
    </source>
</evidence>
<name>A0ABP7QFF4_9SPHI</name>
<feature type="transmembrane region" description="Helical" evidence="10">
    <location>
        <begin position="348"/>
        <end position="370"/>
    </location>
</feature>
<evidence type="ECO:0000256" key="3">
    <source>
        <dbReference type="ARBA" id="ARBA00022475"/>
    </source>
</evidence>
<keyword evidence="10" id="KW-0050">Antiport</keyword>
<evidence type="ECO:0000256" key="2">
    <source>
        <dbReference type="ARBA" id="ARBA00022448"/>
    </source>
</evidence>
<feature type="domain" description="Cation/H+ exchanger transmembrane" evidence="11">
    <location>
        <begin position="13"/>
        <end position="408"/>
    </location>
</feature>
<feature type="transmembrane region" description="Helical" evidence="10">
    <location>
        <begin position="382"/>
        <end position="402"/>
    </location>
</feature>
<comment type="similarity">
    <text evidence="10">Belongs to the monovalent cation:proton antiporter 1 (CPA1) transporter (TC 2.A.36) family.</text>
</comment>
<dbReference type="PANTHER" id="PTHR10110">
    <property type="entry name" value="SODIUM/HYDROGEN EXCHANGER"/>
    <property type="match status" value="1"/>
</dbReference>
<feature type="transmembrane region" description="Helical" evidence="10">
    <location>
        <begin position="183"/>
        <end position="204"/>
    </location>
</feature>
<feature type="transmembrane region" description="Helical" evidence="10">
    <location>
        <begin position="86"/>
        <end position="107"/>
    </location>
</feature>
<keyword evidence="5 10" id="KW-1133">Transmembrane helix</keyword>
<dbReference type="InterPro" id="IPR004705">
    <property type="entry name" value="Cation/H_exchanger_CPA1_bac"/>
</dbReference>
<keyword evidence="7 10" id="KW-0406">Ion transport</keyword>
<dbReference type="Proteomes" id="UP001500742">
    <property type="component" value="Unassembled WGS sequence"/>
</dbReference>
<feature type="transmembrane region" description="Helical" evidence="10">
    <location>
        <begin position="155"/>
        <end position="177"/>
    </location>
</feature>
<dbReference type="RefSeq" id="WP_259093622.1">
    <property type="nucleotide sequence ID" value="NZ_BAAAZC010000026.1"/>
</dbReference>
<evidence type="ECO:0000256" key="6">
    <source>
        <dbReference type="ARBA" id="ARBA00023053"/>
    </source>
</evidence>
<comment type="caution">
    <text evidence="12">The sequence shown here is derived from an EMBL/GenBank/DDBJ whole genome shotgun (WGS) entry which is preliminary data.</text>
</comment>
<feature type="transmembrane region" description="Helical" evidence="10">
    <location>
        <begin position="303"/>
        <end position="327"/>
    </location>
</feature>
<reference evidence="13" key="1">
    <citation type="journal article" date="2019" name="Int. J. Syst. Evol. Microbiol.">
        <title>The Global Catalogue of Microorganisms (GCM) 10K type strain sequencing project: providing services to taxonomists for standard genome sequencing and annotation.</title>
        <authorList>
            <consortium name="The Broad Institute Genomics Platform"/>
            <consortium name="The Broad Institute Genome Sequencing Center for Infectious Disease"/>
            <person name="Wu L."/>
            <person name="Ma J."/>
        </authorList>
    </citation>
    <scope>NUCLEOTIDE SEQUENCE [LARGE SCALE GENOMIC DNA]</scope>
    <source>
        <strain evidence="13">JCM 16601</strain>
    </source>
</reference>
<organism evidence="12 13">
    <name type="scientific">Mucilaginibacter dorajii</name>
    <dbReference type="NCBI Taxonomy" id="692994"/>
    <lineage>
        <taxon>Bacteria</taxon>
        <taxon>Pseudomonadati</taxon>
        <taxon>Bacteroidota</taxon>
        <taxon>Sphingobacteriia</taxon>
        <taxon>Sphingobacteriales</taxon>
        <taxon>Sphingobacteriaceae</taxon>
        <taxon>Mucilaginibacter</taxon>
    </lineage>
</organism>
<keyword evidence="6 10" id="KW-0915">Sodium</keyword>
<feature type="transmembrane region" description="Helical" evidence="10">
    <location>
        <begin position="29"/>
        <end position="49"/>
    </location>
</feature>
<protein>
    <submittedName>
        <fullName evidence="12">Na+/H+ antiporter</fullName>
    </submittedName>
</protein>
<keyword evidence="4 10" id="KW-0812">Transmembrane</keyword>
<evidence type="ECO:0000256" key="9">
    <source>
        <dbReference type="ARBA" id="ARBA00023201"/>
    </source>
</evidence>
<comment type="function">
    <text evidence="10">Na(+)/H(+) antiporter that extrudes sodium in exchange for external protons.</text>
</comment>
<dbReference type="PANTHER" id="PTHR10110:SF86">
    <property type="entry name" value="SODIUM_HYDROGEN EXCHANGER 7"/>
    <property type="match status" value="1"/>
</dbReference>
<evidence type="ECO:0000313" key="13">
    <source>
        <dbReference type="Proteomes" id="UP001500742"/>
    </source>
</evidence>
<keyword evidence="2 10" id="KW-0813">Transport</keyword>
<evidence type="ECO:0000256" key="1">
    <source>
        <dbReference type="ARBA" id="ARBA00004651"/>
    </source>
</evidence>
<keyword evidence="3 10" id="KW-1003">Cell membrane</keyword>
<dbReference type="Pfam" id="PF00999">
    <property type="entry name" value="Na_H_Exchanger"/>
    <property type="match status" value="1"/>
</dbReference>
<feature type="transmembrane region" description="Helical" evidence="10">
    <location>
        <begin position="6"/>
        <end position="22"/>
    </location>
</feature>
<keyword evidence="8 10" id="KW-0472">Membrane</keyword>
<dbReference type="InterPro" id="IPR006153">
    <property type="entry name" value="Cation/H_exchanger_TM"/>
</dbReference>
<comment type="subcellular location">
    <subcellularLocation>
        <location evidence="1 10">Cell membrane</location>
        <topology evidence="1 10">Multi-pass membrane protein</topology>
    </subcellularLocation>
</comment>
<feature type="transmembrane region" description="Helical" evidence="10">
    <location>
        <begin position="270"/>
        <end position="291"/>
    </location>
</feature>
<accession>A0ABP7QFF4</accession>
<evidence type="ECO:0000256" key="4">
    <source>
        <dbReference type="ARBA" id="ARBA00022692"/>
    </source>
</evidence>
<keyword evidence="9 10" id="KW-0739">Sodium transport</keyword>
<dbReference type="EMBL" id="BAAAZC010000026">
    <property type="protein sequence ID" value="GAA3981629.1"/>
    <property type="molecule type" value="Genomic_DNA"/>
</dbReference>
<dbReference type="InterPro" id="IPR018422">
    <property type="entry name" value="Cation/H_exchanger_CPA1"/>
</dbReference>
<evidence type="ECO:0000256" key="7">
    <source>
        <dbReference type="ARBA" id="ARBA00023065"/>
    </source>
</evidence>
<keyword evidence="13" id="KW-1185">Reference proteome</keyword>
<evidence type="ECO:0000256" key="5">
    <source>
        <dbReference type="ARBA" id="ARBA00022989"/>
    </source>
</evidence>
<feature type="transmembrane region" description="Helical" evidence="10">
    <location>
        <begin position="113"/>
        <end position="134"/>
    </location>
</feature>
<gene>
    <name evidence="12" type="ORF">GCM10022210_36260</name>
</gene>
<feature type="transmembrane region" description="Helical" evidence="10">
    <location>
        <begin position="233"/>
        <end position="250"/>
    </location>
</feature>
<dbReference type="NCBIfam" id="TIGR00831">
    <property type="entry name" value="a_cpa1"/>
    <property type="match status" value="1"/>
</dbReference>
<proteinExistence type="inferred from homology"/>
<sequence>MHHLIIQYTCLLVVILFVVMLAQKIKIAYPIVLVLAGLPLGFVPFLNGIQIDPELIFAIFLPPLLYESAWNTSWKDFWKWRRVISSFAFLIVILTSCVVALVSSSLIPGFTLAIGFLLGGIISPPDAVSATAILKNVKVPKRFISIVEGESLMNDASSLVIFRFALAAVTTGTFVFSQAAVNFVVVIVMGIATGLVVALAFYAIHRWLPTTTNIDIILTFITPYAMYMAAEEFHFSGVLAVVSGGLFLSARRQEILTHRSRLQGVNVWEAVAFVLNGFVFILIGLEFPVIIRELGPAGLAPAIKYSLIITGILIVTRLLSTFGAMVFTMFISRFITTADPTPGWKGPLLIGWTGMRGVVSLAAALSVPVALQSGAAFPQRNLILFITFVVIMVTLVLQGLTLPKLVKWVNMPDPDYTISFDQQQQLVRKKLSGLSLQLLDDNYADQLKTNDMVKSLQLRLNADMALLKDWEKDDNAKRADDYYRDYRKIMSHLMQEQRKLLHTLNKKESINDVIVKQQLDLLDLEEEKLRQHFAREEE</sequence>